<dbReference type="InterPro" id="IPR014710">
    <property type="entry name" value="RmlC-like_jellyroll"/>
</dbReference>
<dbReference type="PROSITE" id="PS50042">
    <property type="entry name" value="CNMP_BINDING_3"/>
    <property type="match status" value="1"/>
</dbReference>
<dbReference type="SUPFAM" id="SSF52833">
    <property type="entry name" value="Thioredoxin-like"/>
    <property type="match status" value="1"/>
</dbReference>
<dbReference type="InterPro" id="IPR018490">
    <property type="entry name" value="cNMP-bd_dom_sf"/>
</dbReference>
<keyword evidence="3" id="KW-1185">Reference proteome</keyword>
<organism evidence="2 3">
    <name type="scientific">Desulfonema magnum</name>
    <dbReference type="NCBI Taxonomy" id="45655"/>
    <lineage>
        <taxon>Bacteria</taxon>
        <taxon>Pseudomonadati</taxon>
        <taxon>Thermodesulfobacteriota</taxon>
        <taxon>Desulfobacteria</taxon>
        <taxon>Desulfobacterales</taxon>
        <taxon>Desulfococcaceae</taxon>
        <taxon>Desulfonema</taxon>
    </lineage>
</organism>
<dbReference type="RefSeq" id="WP_207682610.1">
    <property type="nucleotide sequence ID" value="NZ_CP061800.1"/>
</dbReference>
<dbReference type="SMART" id="SM00100">
    <property type="entry name" value="cNMP"/>
    <property type="match status" value="1"/>
</dbReference>
<evidence type="ECO:0000313" key="3">
    <source>
        <dbReference type="Proteomes" id="UP000663722"/>
    </source>
</evidence>
<dbReference type="EMBL" id="CP061800">
    <property type="protein sequence ID" value="QTA87410.1"/>
    <property type="molecule type" value="Genomic_DNA"/>
</dbReference>
<dbReference type="Gene3D" id="3.40.30.10">
    <property type="entry name" value="Glutaredoxin"/>
    <property type="match status" value="1"/>
</dbReference>
<feature type="domain" description="Cyclic nucleotide-binding" evidence="1">
    <location>
        <begin position="12"/>
        <end position="136"/>
    </location>
</feature>
<dbReference type="InterPro" id="IPR000595">
    <property type="entry name" value="cNMP-bd_dom"/>
</dbReference>
<evidence type="ECO:0000259" key="1">
    <source>
        <dbReference type="PROSITE" id="PS50042"/>
    </source>
</evidence>
<evidence type="ECO:0000313" key="2">
    <source>
        <dbReference type="EMBL" id="QTA87410.1"/>
    </source>
</evidence>
<dbReference type="Proteomes" id="UP000663722">
    <property type="component" value="Chromosome"/>
</dbReference>
<dbReference type="Gene3D" id="2.60.120.10">
    <property type="entry name" value="Jelly Rolls"/>
    <property type="match status" value="1"/>
</dbReference>
<dbReference type="AlphaFoldDB" id="A0A975BL31"/>
<dbReference type="Pfam" id="PF00027">
    <property type="entry name" value="cNMP_binding"/>
    <property type="match status" value="1"/>
</dbReference>
<protein>
    <submittedName>
        <fullName evidence="2">Cyclic nucleotide-binding domain-containing protein</fullName>
    </submittedName>
</protein>
<name>A0A975BL31_9BACT</name>
<reference evidence="2" key="1">
    <citation type="journal article" date="2021" name="Microb. Physiol.">
        <title>Proteogenomic Insights into the Physiology of Marine, Sulfate-Reducing, Filamentous Desulfonema limicola and Desulfonema magnum.</title>
        <authorList>
            <person name="Schnaars V."/>
            <person name="Wohlbrand L."/>
            <person name="Scheve S."/>
            <person name="Hinrichs C."/>
            <person name="Reinhardt R."/>
            <person name="Rabus R."/>
        </authorList>
    </citation>
    <scope>NUCLEOTIDE SEQUENCE</scope>
    <source>
        <strain evidence="2">4be13</strain>
    </source>
</reference>
<proteinExistence type="predicted"/>
<dbReference type="KEGG" id="dmm:dnm_034430"/>
<dbReference type="SUPFAM" id="SSF51206">
    <property type="entry name" value="cAMP-binding domain-like"/>
    <property type="match status" value="1"/>
</dbReference>
<dbReference type="InterPro" id="IPR036249">
    <property type="entry name" value="Thioredoxin-like_sf"/>
</dbReference>
<dbReference type="CDD" id="cd02980">
    <property type="entry name" value="TRX_Fd_family"/>
    <property type="match status" value="1"/>
</dbReference>
<dbReference type="CDD" id="cd00038">
    <property type="entry name" value="CAP_ED"/>
    <property type="match status" value="1"/>
</dbReference>
<sequence>MISLDFLKKVEVLKSLNDEQLTAVQGCCEEKVFQSGARLFSEGEEATHLCVMMEGQVDLRFDLHGQSTSDANNISSLTESATFGWSAFVPPNKYKLSAYCATRNCKVLRMERDCLLRLFEQDTEIGYRIMTNVNVVIAKRFQQLRNTASDSPAAKVEITVHMATCGIAAGAREVMGALMEEVAQSGRKDIRVKTSGCLGKCATEPNVTVNIGWEEPVIYQYMNSDKMRQVFRKHILSGQVQSDFVLAEK</sequence>
<accession>A0A975BL31</accession>
<gene>
    <name evidence="2" type="ORF">dnm_034430</name>
</gene>